<dbReference type="eggNOG" id="COG0265">
    <property type="taxonomic scope" value="Bacteria"/>
</dbReference>
<gene>
    <name evidence="1" type="ORF">HMPREF1705_04372</name>
</gene>
<sequence>MSAGEEGGETTPLSSGFIISGDGKVVTSFKVIIDKRDLLVRRSDSSFLTVKGFIAADADKGLIILQAEGNNLPFISLGDSDKVKLREAICVISSMPSAAGQISTGVVSAFRELKGGLKALQITTPVTKKASVRRVLTRRQRS</sequence>
<reference evidence="2" key="1">
    <citation type="submission" date="2012-09" db="EMBL/GenBank/DDBJ databases">
        <authorList>
            <person name="Weinstock G."/>
            <person name="Sodergren E."/>
            <person name="Clifton S."/>
            <person name="Fulton L."/>
            <person name="Fulton B."/>
            <person name="Courtney L."/>
            <person name="Fronick C."/>
            <person name="Harrison M."/>
            <person name="Strong C."/>
            <person name="Farmer C."/>
            <person name="Delehaunty K."/>
            <person name="Markovic C."/>
            <person name="Hall O."/>
            <person name="Minx P."/>
            <person name="Tomlinson C."/>
            <person name="Mitreva M."/>
            <person name="Nelson J."/>
            <person name="Hou S."/>
            <person name="Wollam A."/>
            <person name="Pepin K.H."/>
            <person name="Johnson M."/>
            <person name="Bhonagiri V."/>
            <person name="Nash W.E."/>
            <person name="Suruliraj S."/>
            <person name="Warren W."/>
            <person name="Chinwalla A."/>
            <person name="Mardis E.R."/>
            <person name="Wilson R.K."/>
        </authorList>
    </citation>
    <scope>NUCLEOTIDE SEQUENCE [LARGE SCALE GENOMIC DNA]</scope>
    <source>
        <strain evidence="2">OS1</strain>
    </source>
</reference>
<keyword evidence="2" id="KW-1185">Reference proteome</keyword>
<accession>A0A0T5X9Y2</accession>
<dbReference type="SUPFAM" id="SSF50494">
    <property type="entry name" value="Trypsin-like serine proteases"/>
    <property type="match status" value="1"/>
</dbReference>
<dbReference type="EMBL" id="ACJX03000001">
    <property type="protein sequence ID" value="KRT35110.1"/>
    <property type="molecule type" value="Genomic_DNA"/>
</dbReference>
<evidence type="ECO:0000313" key="1">
    <source>
        <dbReference type="EMBL" id="KRT35110.1"/>
    </source>
</evidence>
<dbReference type="STRING" id="592015.HMPREF1705_04372"/>
<name>A0A0T5X9Y2_9BACT</name>
<evidence type="ECO:0000313" key="2">
    <source>
        <dbReference type="Proteomes" id="UP000005273"/>
    </source>
</evidence>
<comment type="caution">
    <text evidence="1">The sequence shown here is derived from an EMBL/GenBank/DDBJ whole genome shotgun (WGS) entry which is preliminary data.</text>
</comment>
<organism evidence="1 2">
    <name type="scientific">Acetomicrobium hydrogeniformans ATCC BAA-1850</name>
    <dbReference type="NCBI Taxonomy" id="592015"/>
    <lineage>
        <taxon>Bacteria</taxon>
        <taxon>Thermotogati</taxon>
        <taxon>Synergistota</taxon>
        <taxon>Synergistia</taxon>
        <taxon>Synergistales</taxon>
        <taxon>Acetomicrobiaceae</taxon>
        <taxon>Acetomicrobium</taxon>
    </lineage>
</organism>
<dbReference type="InterPro" id="IPR009003">
    <property type="entry name" value="Peptidase_S1_PA"/>
</dbReference>
<dbReference type="Gene3D" id="2.40.10.120">
    <property type="match status" value="1"/>
</dbReference>
<dbReference type="AlphaFoldDB" id="A0A0T5X9Y2"/>
<dbReference type="Proteomes" id="UP000005273">
    <property type="component" value="Unassembled WGS sequence"/>
</dbReference>
<proteinExistence type="predicted"/>
<dbReference type="Pfam" id="PF13365">
    <property type="entry name" value="Trypsin_2"/>
    <property type="match status" value="1"/>
</dbReference>
<protein>
    <submittedName>
        <fullName evidence="1">Uncharacterized protein</fullName>
    </submittedName>
</protein>